<accession>A0A6G1TW33</accession>
<name>A0A6G1TW33_9BACT</name>
<feature type="chain" id="PRO_5026030502" evidence="1">
    <location>
        <begin position="26"/>
        <end position="509"/>
    </location>
</feature>
<evidence type="ECO:0000313" key="2">
    <source>
        <dbReference type="EMBL" id="MQN79544.1"/>
    </source>
</evidence>
<dbReference type="Gene3D" id="3.80.10.10">
    <property type="entry name" value="Ribonuclease Inhibitor"/>
    <property type="match status" value="1"/>
</dbReference>
<dbReference type="AlphaFoldDB" id="A0A6G1TW33"/>
<dbReference type="OrthoDB" id="1062955at2"/>
<keyword evidence="1" id="KW-0732">Signal</keyword>
<dbReference type="Pfam" id="PF13149">
    <property type="entry name" value="Mfa_like_1"/>
    <property type="match status" value="1"/>
</dbReference>
<dbReference type="Gene3D" id="2.60.40.2630">
    <property type="match status" value="1"/>
</dbReference>
<organism evidence="2 3">
    <name type="scientific">Segatella copri</name>
    <dbReference type="NCBI Taxonomy" id="165179"/>
    <lineage>
        <taxon>Bacteria</taxon>
        <taxon>Pseudomonadati</taxon>
        <taxon>Bacteroidota</taxon>
        <taxon>Bacteroidia</taxon>
        <taxon>Bacteroidales</taxon>
        <taxon>Prevotellaceae</taxon>
        <taxon>Segatella</taxon>
    </lineage>
</organism>
<reference evidence="2 3" key="1">
    <citation type="submission" date="2019-09" db="EMBL/GenBank/DDBJ databases">
        <title>Distinct polysaccharide growth profiles of human intestinal Prevotella copri isolates.</title>
        <authorList>
            <person name="Fehlner-Peach H."/>
            <person name="Magnabosco C."/>
            <person name="Raghavan V."/>
            <person name="Scher J.U."/>
            <person name="Tett A."/>
            <person name="Cox L.M."/>
            <person name="Gottsegen C."/>
            <person name="Watters A."/>
            <person name="Wiltshire- Gordon J.D."/>
            <person name="Segata N."/>
            <person name="Bonneau R."/>
            <person name="Littman D.R."/>
        </authorList>
    </citation>
    <scope>NUCLEOTIDE SEQUENCE [LARGE SCALE GENOMIC DNA]</scope>
    <source>
        <strain evidence="3">iA622</strain>
    </source>
</reference>
<dbReference type="Gene3D" id="2.60.40.2620">
    <property type="entry name" value="Fimbrillin-like"/>
    <property type="match status" value="1"/>
</dbReference>
<feature type="signal peptide" evidence="1">
    <location>
        <begin position="1"/>
        <end position="25"/>
    </location>
</feature>
<dbReference type="InterPro" id="IPR025049">
    <property type="entry name" value="Mfa-like_1"/>
</dbReference>
<sequence length="509" mass="55928">MTRSMKIINKYILVAAASLSVVACSQDDGLSNSYLKDLDAVHITAQVGSNEATGGFISRSNPLGSEVEQAKFNEGDAISVVADNQDAVIYSYDGTSWSPKEKGLHLVWNSNEMNFKAFYPANANDASFTDFTLPTAYNSLENLALGDYMTFSGSRKRSSDNDGVNLEMERKMVRIVVGLRDVNVWGDTMDEGLELTEVTIHPNTNGYSNGEVVPADSKDVSVKAYKHTDGKFYALITPTMPVSDMYNYLLFMTVKVAKPDGTGEQEFEVRRIPHTGTEAGSSYEYFLKIGKDELVVDKITVSDWKTGEAIPGGEALDDVSFVKKTIADALAANKTDIELTLNSYNNSSELSAAIRDALKTTTDGSVNLTLKGITSFQTGLDNFINHCSNKLKSITLPDATEFSMWAFASCDKLEEIYAPNVSVLGCQVFKGCKGLKKIALGALTNVNLGDDSEAFFGLNTENVDLVLSESQKQMENRNNWYSTEEDYKSTDDYTKNFFLGRQFKSVTLQ</sequence>
<proteinExistence type="predicted"/>
<dbReference type="EMBL" id="VZCB01000008">
    <property type="protein sequence ID" value="MQN79544.1"/>
    <property type="molecule type" value="Genomic_DNA"/>
</dbReference>
<evidence type="ECO:0000313" key="3">
    <source>
        <dbReference type="Proteomes" id="UP000480425"/>
    </source>
</evidence>
<dbReference type="InterPro" id="IPR042278">
    <property type="entry name" value="Mfa-like_1_N"/>
</dbReference>
<dbReference type="CDD" id="cd13120">
    <property type="entry name" value="BF2867_like_N"/>
    <property type="match status" value="1"/>
</dbReference>
<protein>
    <submittedName>
        <fullName evidence="2">Leucine-rich repeat protein</fullName>
    </submittedName>
</protein>
<gene>
    <name evidence="2" type="ORF">F7D73_00910</name>
</gene>
<dbReference type="Proteomes" id="UP000480425">
    <property type="component" value="Unassembled WGS sequence"/>
</dbReference>
<evidence type="ECO:0000256" key="1">
    <source>
        <dbReference type="SAM" id="SignalP"/>
    </source>
</evidence>
<comment type="caution">
    <text evidence="2">The sequence shown here is derived from an EMBL/GenBank/DDBJ whole genome shotgun (WGS) entry which is preliminary data.</text>
</comment>
<dbReference type="InterPro" id="IPR032675">
    <property type="entry name" value="LRR_dom_sf"/>
</dbReference>
<dbReference type="RefSeq" id="WP_153121869.1">
    <property type="nucleotide sequence ID" value="NZ_VZCB01000008.1"/>
</dbReference>
<dbReference type="PROSITE" id="PS51257">
    <property type="entry name" value="PROKAR_LIPOPROTEIN"/>
    <property type="match status" value="1"/>
</dbReference>